<proteinExistence type="predicted"/>
<dbReference type="AlphaFoldDB" id="A0A1I1X0X7"/>
<dbReference type="PANTHER" id="PTHR38149">
    <property type="entry name" value="ATPASE"/>
    <property type="match status" value="1"/>
</dbReference>
<dbReference type="PANTHER" id="PTHR38149:SF1">
    <property type="entry name" value="ATPASE"/>
    <property type="match status" value="1"/>
</dbReference>
<feature type="compositionally biased region" description="Polar residues" evidence="1">
    <location>
        <begin position="55"/>
        <end position="76"/>
    </location>
</feature>
<feature type="domain" description="MRB1590-like C-terminal" evidence="4">
    <location>
        <begin position="523"/>
        <end position="622"/>
    </location>
</feature>
<protein>
    <submittedName>
        <fullName evidence="5">Predicted ATPase of the ABC class</fullName>
    </submittedName>
</protein>
<accession>A0A1I1X0X7</accession>
<dbReference type="Proteomes" id="UP000198716">
    <property type="component" value="Unassembled WGS sequence"/>
</dbReference>
<evidence type="ECO:0000259" key="2">
    <source>
        <dbReference type="Pfam" id="PF09818"/>
    </source>
</evidence>
<dbReference type="SUPFAM" id="SSF52540">
    <property type="entry name" value="P-loop containing nucleoside triphosphate hydrolases"/>
    <property type="match status" value="1"/>
</dbReference>
<dbReference type="Pfam" id="PF09818">
    <property type="entry name" value="ABC_ATPase"/>
    <property type="match status" value="1"/>
</dbReference>
<feature type="region of interest" description="Disordered" evidence="1">
    <location>
        <begin position="44"/>
        <end position="77"/>
    </location>
</feature>
<sequence length="627" mass="68667">MIRVVTTARSNTHRVAVTRLGGYRKRHVRPRHTRRGELDWIFADGSGTHRGMAQRASNNRGPSGRGQSAEPTNRTAQGLRDQLRSMHGASYGRYKSLTGTWSFDGFTLQVQRVQPDPYAPASRCEVRVTPEHAGFPPDLWSSPARARGLAGVLVRAVHRRLKDSKLSVDAGRQQVLDRSACQIVDGTVILRLGIDMPGRGRSIDGKQAEQALCRDLPDTVEAALRWHTADQSRVREFVDSIEDTDALRHQLAPHNLVAFVADGAVLPRRSGIDDRPLQQAVPFSSPESLRVEFDLPNRGRVSGMGIPEGISLIVGGGFHGKSTLLRALEHGIYDHVPGDGRELVVCTPDTVKVRAEDGRRVHRVDVSPFVSHLPTGSDTSDFSTDNASGSTSQAASIVEAVEAGSNALLLDEDTAATNLMIRDARMQELVAKDSEPLTPFLDLIRPLHQRHGVSTVMVMGGSGDYMDVADRVLMLDSYRCYEVTDRARALATTPTGRHREAETFPDTRARVPDPKSVETDRPKVRSRGTDALTLGQSTVELRAVEQLVDPSQVTGIGLALVTCVRSGMLDGSRTVHEVLDAYDAEVAKRGIHAVDDRYVGDFAVPRRFELAAALNRLRTLRVGAFRD</sequence>
<name>A0A1I1X0X7_9ACTN</name>
<dbReference type="InterPro" id="IPR046833">
    <property type="entry name" value="ABC_N"/>
</dbReference>
<evidence type="ECO:0000259" key="4">
    <source>
        <dbReference type="Pfam" id="PF21117"/>
    </source>
</evidence>
<evidence type="ECO:0000313" key="6">
    <source>
        <dbReference type="Proteomes" id="UP000198716"/>
    </source>
</evidence>
<evidence type="ECO:0000313" key="5">
    <source>
        <dbReference type="EMBL" id="SFE00992.1"/>
    </source>
</evidence>
<gene>
    <name evidence="5" type="ORF">SAMN04487819_106233</name>
</gene>
<feature type="compositionally biased region" description="Polar residues" evidence="1">
    <location>
        <begin position="374"/>
        <end position="389"/>
    </location>
</feature>
<feature type="region of interest" description="Disordered" evidence="1">
    <location>
        <begin position="492"/>
        <end position="525"/>
    </location>
</feature>
<dbReference type="InterPro" id="IPR027417">
    <property type="entry name" value="P-loop_NTPase"/>
</dbReference>
<dbReference type="InterPro" id="IPR019195">
    <property type="entry name" value="ABC_ATPase_put"/>
</dbReference>
<feature type="domain" description="ATPase of the ABC class N-terminal" evidence="3">
    <location>
        <begin position="77"/>
        <end position="224"/>
    </location>
</feature>
<dbReference type="InterPro" id="IPR049069">
    <property type="entry name" value="MRB1590-like_C"/>
</dbReference>
<dbReference type="EMBL" id="FOMZ01000006">
    <property type="protein sequence ID" value="SFE00992.1"/>
    <property type="molecule type" value="Genomic_DNA"/>
</dbReference>
<dbReference type="InterPro" id="IPR046834">
    <property type="entry name" value="ABC_ATPase_C"/>
</dbReference>
<dbReference type="Pfam" id="PF20446">
    <property type="entry name" value="ABC_N"/>
    <property type="match status" value="1"/>
</dbReference>
<feature type="domain" description="ATPase of the ABC class C-terminal" evidence="2">
    <location>
        <begin position="231"/>
        <end position="502"/>
    </location>
</feature>
<feature type="region of interest" description="Disordered" evidence="1">
    <location>
        <begin position="370"/>
        <end position="389"/>
    </location>
</feature>
<organism evidence="5 6">
    <name type="scientific">Actinopolyspora alba</name>
    <dbReference type="NCBI Taxonomy" id="673379"/>
    <lineage>
        <taxon>Bacteria</taxon>
        <taxon>Bacillati</taxon>
        <taxon>Actinomycetota</taxon>
        <taxon>Actinomycetes</taxon>
        <taxon>Actinopolysporales</taxon>
        <taxon>Actinopolysporaceae</taxon>
        <taxon>Actinopolyspora</taxon>
        <taxon>Actinopolyspora alba group</taxon>
    </lineage>
</organism>
<dbReference type="Pfam" id="PF21117">
    <property type="entry name" value="MRB1590_C"/>
    <property type="match status" value="1"/>
</dbReference>
<evidence type="ECO:0000259" key="3">
    <source>
        <dbReference type="Pfam" id="PF20446"/>
    </source>
</evidence>
<reference evidence="6" key="1">
    <citation type="submission" date="2016-10" db="EMBL/GenBank/DDBJ databases">
        <authorList>
            <person name="Varghese N."/>
            <person name="Submissions S."/>
        </authorList>
    </citation>
    <scope>NUCLEOTIDE SEQUENCE [LARGE SCALE GENOMIC DNA]</scope>
    <source>
        <strain evidence="6">DSM 45004</strain>
    </source>
</reference>
<evidence type="ECO:0000256" key="1">
    <source>
        <dbReference type="SAM" id="MobiDB-lite"/>
    </source>
</evidence>
<keyword evidence="6" id="KW-1185">Reference proteome</keyword>
<feature type="compositionally biased region" description="Basic and acidic residues" evidence="1">
    <location>
        <begin position="497"/>
        <end position="523"/>
    </location>
</feature>